<dbReference type="InterPro" id="IPR016897">
    <property type="entry name" value="SKP1"/>
</dbReference>
<dbReference type="Pfam" id="PF03931">
    <property type="entry name" value="Skp1_POZ"/>
    <property type="match status" value="1"/>
</dbReference>
<dbReference type="PIRSF" id="PIRSF028729">
    <property type="entry name" value="E3_ubiquit_lig_SCF_Skp"/>
    <property type="match status" value="1"/>
</dbReference>
<dbReference type="Pfam" id="PF01466">
    <property type="entry name" value="Skp1"/>
    <property type="match status" value="1"/>
</dbReference>
<sequence>MSTSSENKASVTQVSCPTATVEDMKKKIMVRTADGEVFELKKDVAMEIAIVKSFFQEDTVSYETVMPIPNVQSREMAKLIEYCNKNLELKGKADGDKELKAFQAEFINDQSTKSLLRLADVANYLEVKYFLDFLCQTVADRIKNKTVEYVRDLFGVENDFSPEEYDKVCAEAPWCFEGLDDD</sequence>
<dbReference type="Proteomes" id="UP001457282">
    <property type="component" value="Unassembled WGS sequence"/>
</dbReference>
<dbReference type="GO" id="GO:0009867">
    <property type="term" value="P:jasmonic acid mediated signaling pathway"/>
    <property type="evidence" value="ECO:0007669"/>
    <property type="project" value="UniProtKB-ARBA"/>
</dbReference>
<evidence type="ECO:0000259" key="6">
    <source>
        <dbReference type="Pfam" id="PF03931"/>
    </source>
</evidence>
<feature type="domain" description="SKP1 component POZ" evidence="6">
    <location>
        <begin position="26"/>
        <end position="87"/>
    </location>
</feature>
<name>A0AAW1XP93_RUBAR</name>
<keyword evidence="3 4" id="KW-0833">Ubl conjugation pathway</keyword>
<comment type="subunit">
    <text evidence="4">Part of a SCF (SKP1-cullin-F-box) protein ligase complex.</text>
</comment>
<evidence type="ECO:0000256" key="1">
    <source>
        <dbReference type="ARBA" id="ARBA00004906"/>
    </source>
</evidence>
<dbReference type="AlphaFoldDB" id="A0AAW1XP93"/>
<protein>
    <recommendedName>
        <fullName evidence="4">SKP1-like protein</fullName>
    </recommendedName>
</protein>
<dbReference type="SUPFAM" id="SSF81382">
    <property type="entry name" value="Skp1 dimerisation domain-like"/>
    <property type="match status" value="1"/>
</dbReference>
<dbReference type="InterPro" id="IPR001232">
    <property type="entry name" value="SKP1-like"/>
</dbReference>
<evidence type="ECO:0000313" key="7">
    <source>
        <dbReference type="EMBL" id="KAK9937397.1"/>
    </source>
</evidence>
<evidence type="ECO:0000256" key="3">
    <source>
        <dbReference type="ARBA" id="ARBA00022786"/>
    </source>
</evidence>
<comment type="similarity">
    <text evidence="2 4">Belongs to the SKP1 family.</text>
</comment>
<comment type="function">
    <text evidence="4">Involved in ubiquitination and subsequent proteasomal degradation of target proteins. Together with CUL1, RBX1 and a F-box protein, it forms a SCF E3 ubiquitin ligase complex. The functional specificity of this complex depends on the type of F-box protein. In the SCF complex, it serves as an adapter that links the F-box protein to CUL1.</text>
</comment>
<evidence type="ECO:0000256" key="4">
    <source>
        <dbReference type="PIRNR" id="PIRNR028729"/>
    </source>
</evidence>
<organism evidence="7 8">
    <name type="scientific">Rubus argutus</name>
    <name type="common">Southern blackberry</name>
    <dbReference type="NCBI Taxonomy" id="59490"/>
    <lineage>
        <taxon>Eukaryota</taxon>
        <taxon>Viridiplantae</taxon>
        <taxon>Streptophyta</taxon>
        <taxon>Embryophyta</taxon>
        <taxon>Tracheophyta</taxon>
        <taxon>Spermatophyta</taxon>
        <taxon>Magnoliopsida</taxon>
        <taxon>eudicotyledons</taxon>
        <taxon>Gunneridae</taxon>
        <taxon>Pentapetalae</taxon>
        <taxon>rosids</taxon>
        <taxon>fabids</taxon>
        <taxon>Rosales</taxon>
        <taxon>Rosaceae</taxon>
        <taxon>Rosoideae</taxon>
        <taxon>Rosoideae incertae sedis</taxon>
        <taxon>Rubus</taxon>
    </lineage>
</organism>
<comment type="caution">
    <text evidence="7">The sequence shown here is derived from an EMBL/GenBank/DDBJ whole genome shotgun (WGS) entry which is preliminary data.</text>
</comment>
<reference evidence="7 8" key="1">
    <citation type="journal article" date="2023" name="G3 (Bethesda)">
        <title>A chromosome-length genome assembly and annotation of blackberry (Rubus argutus, cv. 'Hillquist').</title>
        <authorList>
            <person name="Bruna T."/>
            <person name="Aryal R."/>
            <person name="Dudchenko O."/>
            <person name="Sargent D.J."/>
            <person name="Mead D."/>
            <person name="Buti M."/>
            <person name="Cavallini A."/>
            <person name="Hytonen T."/>
            <person name="Andres J."/>
            <person name="Pham M."/>
            <person name="Weisz D."/>
            <person name="Mascagni F."/>
            <person name="Usai G."/>
            <person name="Natali L."/>
            <person name="Bassil N."/>
            <person name="Fernandez G.E."/>
            <person name="Lomsadze A."/>
            <person name="Armour M."/>
            <person name="Olukolu B."/>
            <person name="Poorten T."/>
            <person name="Britton C."/>
            <person name="Davik J."/>
            <person name="Ashrafi H."/>
            <person name="Aiden E.L."/>
            <person name="Borodovsky M."/>
            <person name="Worthington M."/>
        </authorList>
    </citation>
    <scope>NUCLEOTIDE SEQUENCE [LARGE SCALE GENOMIC DNA]</scope>
    <source>
        <strain evidence="7">PI 553951</strain>
    </source>
</reference>
<dbReference type="InterPro" id="IPR011333">
    <property type="entry name" value="SKP1/BTB/POZ_sf"/>
</dbReference>
<evidence type="ECO:0000259" key="5">
    <source>
        <dbReference type="Pfam" id="PF01466"/>
    </source>
</evidence>
<gene>
    <name evidence="7" type="ORF">M0R45_014191</name>
</gene>
<dbReference type="SUPFAM" id="SSF54695">
    <property type="entry name" value="POZ domain"/>
    <property type="match status" value="1"/>
</dbReference>
<evidence type="ECO:0000313" key="8">
    <source>
        <dbReference type="Proteomes" id="UP001457282"/>
    </source>
</evidence>
<dbReference type="InterPro" id="IPR016072">
    <property type="entry name" value="Skp1_comp_dimer"/>
</dbReference>
<dbReference type="GO" id="GO:0006511">
    <property type="term" value="P:ubiquitin-dependent protein catabolic process"/>
    <property type="evidence" value="ECO:0007669"/>
    <property type="project" value="InterPro"/>
</dbReference>
<comment type="pathway">
    <text evidence="1 4">Protein modification; protein ubiquitination.</text>
</comment>
<dbReference type="InterPro" id="IPR036296">
    <property type="entry name" value="SKP1-like_dim_sf"/>
</dbReference>
<dbReference type="EMBL" id="JBEDUW010000003">
    <property type="protein sequence ID" value="KAK9937397.1"/>
    <property type="molecule type" value="Genomic_DNA"/>
</dbReference>
<dbReference type="SMART" id="SM00512">
    <property type="entry name" value="Skp1"/>
    <property type="match status" value="1"/>
</dbReference>
<dbReference type="InterPro" id="IPR016073">
    <property type="entry name" value="Skp1_comp_POZ"/>
</dbReference>
<proteinExistence type="inferred from homology"/>
<evidence type="ECO:0000256" key="2">
    <source>
        <dbReference type="ARBA" id="ARBA00009993"/>
    </source>
</evidence>
<feature type="domain" description="SKP1 component dimerisation" evidence="5">
    <location>
        <begin position="128"/>
        <end position="175"/>
    </location>
</feature>
<dbReference type="Gene3D" id="3.30.710.10">
    <property type="entry name" value="Potassium Channel Kv1.1, Chain A"/>
    <property type="match status" value="1"/>
</dbReference>
<dbReference type="GO" id="GO:0016567">
    <property type="term" value="P:protein ubiquitination"/>
    <property type="evidence" value="ECO:0007669"/>
    <property type="project" value="UniProtKB-UniRule"/>
</dbReference>
<keyword evidence="8" id="KW-1185">Reference proteome</keyword>
<accession>A0AAW1XP93</accession>
<dbReference type="PANTHER" id="PTHR11165">
    <property type="entry name" value="SKP1"/>
    <property type="match status" value="1"/>
</dbReference>